<protein>
    <submittedName>
        <fullName evidence="1">Uncharacterized protein</fullName>
    </submittedName>
</protein>
<sequence>MQKKKPMMRPGMKFSGLKLIALKGYEPIDFILKNICENRQDSQGGASRGWALFGVLSCISTYCSPAVLSV</sequence>
<dbReference type="EMBL" id="JAJJMB010010087">
    <property type="protein sequence ID" value="KAI3910892.1"/>
    <property type="molecule type" value="Genomic_DNA"/>
</dbReference>
<dbReference type="PANTHER" id="PTHR35752">
    <property type="entry name" value="G-PROTEIN COUPLED RECEPTOR"/>
    <property type="match status" value="1"/>
</dbReference>
<gene>
    <name evidence="1" type="ORF">MKW98_022579</name>
</gene>
<comment type="caution">
    <text evidence="1">The sequence shown here is derived from an EMBL/GenBank/DDBJ whole genome shotgun (WGS) entry which is preliminary data.</text>
</comment>
<name>A0AAD4SMM5_9MAGN</name>
<dbReference type="Proteomes" id="UP001202328">
    <property type="component" value="Unassembled WGS sequence"/>
</dbReference>
<reference evidence="1" key="1">
    <citation type="submission" date="2022-04" db="EMBL/GenBank/DDBJ databases">
        <title>A functionally conserved STORR gene fusion in Papaver species that diverged 16.8 million years ago.</title>
        <authorList>
            <person name="Catania T."/>
        </authorList>
    </citation>
    <scope>NUCLEOTIDE SEQUENCE</scope>
    <source>
        <strain evidence="1">S-188037</strain>
    </source>
</reference>
<keyword evidence="2" id="KW-1185">Reference proteome</keyword>
<accession>A0AAD4SMM5</accession>
<organism evidence="1 2">
    <name type="scientific">Papaver atlanticum</name>
    <dbReference type="NCBI Taxonomy" id="357466"/>
    <lineage>
        <taxon>Eukaryota</taxon>
        <taxon>Viridiplantae</taxon>
        <taxon>Streptophyta</taxon>
        <taxon>Embryophyta</taxon>
        <taxon>Tracheophyta</taxon>
        <taxon>Spermatophyta</taxon>
        <taxon>Magnoliopsida</taxon>
        <taxon>Ranunculales</taxon>
        <taxon>Papaveraceae</taxon>
        <taxon>Papaveroideae</taxon>
        <taxon>Papaver</taxon>
    </lineage>
</organism>
<proteinExistence type="predicted"/>
<evidence type="ECO:0000313" key="1">
    <source>
        <dbReference type="EMBL" id="KAI3910892.1"/>
    </source>
</evidence>
<evidence type="ECO:0000313" key="2">
    <source>
        <dbReference type="Proteomes" id="UP001202328"/>
    </source>
</evidence>
<dbReference type="PANTHER" id="PTHR35752:SF1">
    <property type="entry name" value="G-PROTEIN COUPLED RECEPTOR"/>
    <property type="match status" value="1"/>
</dbReference>
<dbReference type="AlphaFoldDB" id="A0AAD4SMM5"/>